<organism evidence="2 3">
    <name type="scientific">Polarella glacialis</name>
    <name type="common">Dinoflagellate</name>
    <dbReference type="NCBI Taxonomy" id="89957"/>
    <lineage>
        <taxon>Eukaryota</taxon>
        <taxon>Sar</taxon>
        <taxon>Alveolata</taxon>
        <taxon>Dinophyceae</taxon>
        <taxon>Suessiales</taxon>
        <taxon>Suessiaceae</taxon>
        <taxon>Polarella</taxon>
    </lineage>
</organism>
<feature type="coiled-coil region" evidence="1">
    <location>
        <begin position="1005"/>
        <end position="1034"/>
    </location>
</feature>
<keyword evidence="3" id="KW-1185">Reference proteome</keyword>
<reference evidence="2" key="1">
    <citation type="submission" date="2021-02" db="EMBL/GenBank/DDBJ databases">
        <authorList>
            <person name="Dougan E. K."/>
            <person name="Rhodes N."/>
            <person name="Thang M."/>
            <person name="Chan C."/>
        </authorList>
    </citation>
    <scope>NUCLEOTIDE SEQUENCE</scope>
</reference>
<evidence type="ECO:0000313" key="3">
    <source>
        <dbReference type="Proteomes" id="UP000654075"/>
    </source>
</evidence>
<feature type="coiled-coil region" evidence="1">
    <location>
        <begin position="284"/>
        <end position="347"/>
    </location>
</feature>
<dbReference type="OrthoDB" id="447145at2759"/>
<comment type="caution">
    <text evidence="2">The sequence shown here is derived from an EMBL/GenBank/DDBJ whole genome shotgun (WGS) entry which is preliminary data.</text>
</comment>
<name>A0A813G8S1_POLGL</name>
<accession>A0A813G8S1</accession>
<feature type="coiled-coil region" evidence="1">
    <location>
        <begin position="946"/>
        <end position="980"/>
    </location>
</feature>
<proteinExistence type="predicted"/>
<evidence type="ECO:0000313" key="2">
    <source>
        <dbReference type="EMBL" id="CAE8620625.1"/>
    </source>
</evidence>
<dbReference type="Proteomes" id="UP000654075">
    <property type="component" value="Unassembled WGS sequence"/>
</dbReference>
<evidence type="ECO:0000256" key="1">
    <source>
        <dbReference type="SAM" id="Coils"/>
    </source>
</evidence>
<keyword evidence="1" id="KW-0175">Coiled coil</keyword>
<sequence>MGQDKQTGGMVQELRRELTAETASRAAAWDQLRQDLQREVMTREELVTGATKSCQRAVAKSTEDWRSGLMAEFQAREDMRMRFEQQLSEARLGNQELRALADKREVDSTERIRATSEAWGVENRTRRGQEDQLQQGLDELRRLLAGESSERRAAADGLLVRLQNLEASANEEAALREESGRRIARDIVGLQARVQEERADREDSIARLGQTIMAEAAARDEGLVHETKAREEAVSFAAAAASKGLQAEKASNAEEQRSFVARLQQLHMEQQQEREERARVARDLNASVVKLQRLQAEEEDARAQEGERLGSAVEALQEAMRGQKIVSEEHRQRLQEASDELRGALAREGTVRVGKLDAMEATVKDLRSLLAAEGQKREAAVQGLGDEILEERQVREEGSGRERRSIEEEIARAVRELRKGREDDERRMQERLLELAGSVAEEREQRIEAFRMERLRTDDFKEELLTQRKACQRELDKFANVLKRAEDSDSKRTTDLEAQVAGLQHCYVELRADCSSEVKRQEEVWRSIEGRTAEVEALVRLEVKNRRVDAAETQQVLDAEATLREESIAVERRAREASIFQAAEMFKVAAHEERSQRSAFLEQTNKDFAFLKSQLAEEVSRREDERGHGSVVFQKLRTDFSELLNEKRSDTLTMREAHEQLQLELQEVMKLRKEDDQKVEAAMATLGVKMDHTARIAREQNVGLEVAVQSMQDEVLREADERATGLRRLEAKIGEERRQLEAHVSLQAKTAEDVVRAAEESSRQRIMEESRKSKASVDRISAQLAALAEDVEASRTAQPEQTKEFARGLAQLQKQLSSEELGRQQSTVALQRFVDSLRDDLTMEGRDRRAQLVVAKDEVALLSRSTQQREDRSEVFVQQLAAELTELRERLSREARTRESAMLQLESRTHVAAGTLAVAVGSGQAAVTDASRSAAPSVLAVTGERWRQAEEEMERTRNSLTALKGEAQSLSKAMAGLDERCESVRADVGVVQGSLAEIQQRHKAVTEVEAQVVAAREELRREAAERRAEGAQLASRVVESAERLEWAEQQRLKAEALLQQDVMDTKAELQREIRDREESHMKVDASVREEAVRREEALEREARLRLEGEERAAYALQAAIREERRLRGQHELRLEDRALAVGGGTPQLAIAVSSEEQLRLRQQEQQLQQQQLQQQLGSV</sequence>
<dbReference type="AlphaFoldDB" id="A0A813G8S1"/>
<dbReference type="EMBL" id="CAJNNV010027532">
    <property type="protein sequence ID" value="CAE8620625.1"/>
    <property type="molecule type" value="Genomic_DNA"/>
</dbReference>
<gene>
    <name evidence="2" type="ORF">PGLA1383_LOCUS38171</name>
</gene>
<protein>
    <submittedName>
        <fullName evidence="2">Uncharacterized protein</fullName>
    </submittedName>
</protein>